<name>A8ZX44_DESOH</name>
<dbReference type="EMBL" id="CP000859">
    <property type="protein sequence ID" value="ABW66900.1"/>
    <property type="molecule type" value="Genomic_DNA"/>
</dbReference>
<dbReference type="SMART" id="SM00388">
    <property type="entry name" value="HisKA"/>
    <property type="match status" value="1"/>
</dbReference>
<dbReference type="Gene3D" id="1.10.287.130">
    <property type="match status" value="1"/>
</dbReference>
<evidence type="ECO:0000256" key="2">
    <source>
        <dbReference type="ARBA" id="ARBA00004651"/>
    </source>
</evidence>
<feature type="domain" description="PAS" evidence="19">
    <location>
        <begin position="718"/>
        <end position="779"/>
    </location>
</feature>
<dbReference type="InterPro" id="IPR042240">
    <property type="entry name" value="CHASE_sf"/>
</dbReference>
<comment type="catalytic activity">
    <reaction evidence="1">
        <text>ATP + protein L-histidine = ADP + protein N-phospho-L-histidine.</text>
        <dbReference type="EC" id="2.7.13.3"/>
    </reaction>
</comment>
<dbReference type="InterPro" id="IPR036097">
    <property type="entry name" value="HisK_dim/P_sf"/>
</dbReference>
<dbReference type="PANTHER" id="PTHR45339">
    <property type="entry name" value="HYBRID SIGNAL TRANSDUCTION HISTIDINE KINASE J"/>
    <property type="match status" value="1"/>
</dbReference>
<dbReference type="PROSITE" id="PS50113">
    <property type="entry name" value="PAC"/>
    <property type="match status" value="2"/>
</dbReference>
<dbReference type="Proteomes" id="UP000008561">
    <property type="component" value="Chromosome"/>
</dbReference>
<dbReference type="SMART" id="SM00448">
    <property type="entry name" value="REC"/>
    <property type="match status" value="1"/>
</dbReference>
<feature type="compositionally biased region" description="Polar residues" evidence="15">
    <location>
        <begin position="1"/>
        <end position="15"/>
    </location>
</feature>
<dbReference type="Gene3D" id="3.40.50.2300">
    <property type="match status" value="1"/>
</dbReference>
<dbReference type="InterPro" id="IPR003018">
    <property type="entry name" value="GAF"/>
</dbReference>
<accession>A8ZX44</accession>
<feature type="domain" description="PAS" evidence="19">
    <location>
        <begin position="843"/>
        <end position="898"/>
    </location>
</feature>
<dbReference type="Pfam" id="PF08269">
    <property type="entry name" value="dCache_2"/>
    <property type="match status" value="1"/>
</dbReference>
<evidence type="ECO:0000256" key="8">
    <source>
        <dbReference type="ARBA" id="ARBA00022741"/>
    </source>
</evidence>
<dbReference type="CDD" id="cd17546">
    <property type="entry name" value="REC_hyHK_CKI1_RcsC-like"/>
    <property type="match status" value="1"/>
</dbReference>
<feature type="modified residue" description="4-aspartylphosphate" evidence="14">
    <location>
        <position position="1612"/>
    </location>
</feature>
<feature type="domain" description="PAC" evidence="20">
    <location>
        <begin position="792"/>
        <end position="843"/>
    </location>
</feature>
<dbReference type="InterPro" id="IPR001789">
    <property type="entry name" value="Sig_transdc_resp-reg_receiver"/>
</dbReference>
<feature type="transmembrane region" description="Helical" evidence="16">
    <location>
        <begin position="379"/>
        <end position="402"/>
    </location>
</feature>
<dbReference type="GO" id="GO:0006355">
    <property type="term" value="P:regulation of DNA-templated transcription"/>
    <property type="evidence" value="ECO:0007669"/>
    <property type="project" value="InterPro"/>
</dbReference>
<dbReference type="SMART" id="SM00065">
    <property type="entry name" value="GAF"/>
    <property type="match status" value="1"/>
</dbReference>
<keyword evidence="6 22" id="KW-0808">Transferase</keyword>
<dbReference type="SUPFAM" id="SSF55781">
    <property type="entry name" value="GAF domain-like"/>
    <property type="match status" value="1"/>
</dbReference>
<dbReference type="FunFam" id="1.10.287.130:FF:000002">
    <property type="entry name" value="Two-component osmosensing histidine kinase"/>
    <property type="match status" value="1"/>
</dbReference>
<evidence type="ECO:0000313" key="23">
    <source>
        <dbReference type="Proteomes" id="UP000008561"/>
    </source>
</evidence>
<keyword evidence="4" id="KW-1003">Cell membrane</keyword>
<dbReference type="SMART" id="SM00086">
    <property type="entry name" value="PAC"/>
    <property type="match status" value="3"/>
</dbReference>
<dbReference type="Gene3D" id="3.30.450.20">
    <property type="entry name" value="PAS domain"/>
    <property type="match status" value="4"/>
</dbReference>
<feature type="domain" description="Response regulatory" evidence="18">
    <location>
        <begin position="1558"/>
        <end position="1680"/>
    </location>
</feature>
<dbReference type="Pfam" id="PF00989">
    <property type="entry name" value="PAS"/>
    <property type="match status" value="2"/>
</dbReference>
<dbReference type="GO" id="GO:0005524">
    <property type="term" value="F:ATP binding"/>
    <property type="evidence" value="ECO:0007669"/>
    <property type="project" value="UniProtKB-KW"/>
</dbReference>
<evidence type="ECO:0000256" key="15">
    <source>
        <dbReference type="SAM" id="MobiDB-lite"/>
    </source>
</evidence>
<dbReference type="Pfam" id="PF01590">
    <property type="entry name" value="GAF"/>
    <property type="match status" value="1"/>
</dbReference>
<gene>
    <name evidence="22" type="ordered locus">Dole_1093</name>
</gene>
<dbReference type="EC" id="2.7.13.3" evidence="3"/>
<dbReference type="PANTHER" id="PTHR45339:SF1">
    <property type="entry name" value="HYBRID SIGNAL TRANSDUCTION HISTIDINE KINASE J"/>
    <property type="match status" value="1"/>
</dbReference>
<dbReference type="eggNOG" id="COG3614">
    <property type="taxonomic scope" value="Bacteria"/>
</dbReference>
<dbReference type="InterPro" id="IPR036890">
    <property type="entry name" value="HATPase_C_sf"/>
</dbReference>
<dbReference type="Pfam" id="PF13426">
    <property type="entry name" value="PAS_9"/>
    <property type="match status" value="1"/>
</dbReference>
<dbReference type="CDD" id="cd16922">
    <property type="entry name" value="HATPase_EvgS-ArcB-TorS-like"/>
    <property type="match status" value="1"/>
</dbReference>
<feature type="region of interest" description="Disordered" evidence="15">
    <location>
        <begin position="1"/>
        <end position="23"/>
    </location>
</feature>
<dbReference type="InterPro" id="IPR000700">
    <property type="entry name" value="PAS-assoc_C"/>
</dbReference>
<dbReference type="Gene3D" id="3.30.450.40">
    <property type="match status" value="1"/>
</dbReference>
<dbReference type="CDD" id="cd00130">
    <property type="entry name" value="PAS"/>
    <property type="match status" value="2"/>
</dbReference>
<keyword evidence="9 22" id="KW-0418">Kinase</keyword>
<sequence>MNLEPTSDNRQTLSTRPPGEAGPGTGMVIATVMLLVAGVAFTGWTIQRADQAMRRDLLQKAQQIANFVNVKNIMALSGTSDDKDHPIYKRLQQQLNTVRAAAGYRYLYLMGRNSGEQKERPTKIFFLLDTQDDRLETDTACGPGEPYEEAAEDLIHAFRTGVPVVEGPVSDRWGTWVSALVPLFDPGQTVYDSALPSDARDLIQKAVDFYHAHGRDRLLEEMRKKNGLFHHGDLYAFAYDLDMTFVAHPVKPSLVGQNWIDKKDRPGGRYFRREIQKTALSKGSGWVDYEYENPVNRQIEPKTTFVQRLDDLILCAGAYTGTGSVVAVLGMDVDAHDWKMMLLRAGLPPALLTLALAAILLTGHILLTRRSRQVTLPPLWMQSLVPVLVIATGLVLTMFAAWTAHQAEEKARGEIFSRLAASRANALAVSLHKLRDTELEGLAGFMERPGDITEADFRRYASYLEKNPTVLTWVWTPAVPAEQKAAFENRARKAGMKDFTVWQQNADGKKMPATGRDIYYPVLFMAPLAGSESVPGFDIGSEPLRRKALETSIRTGLSTASDPITLVQETGGQKGLLVVHPVFRGPPSDTPNGFVVAGLRMGTLLQNAVQERPAVVDMALLDRYGQPQRLAAIQANELPSSTGLAVTYFMPMLGKVFSVTVYPDAEFVKLHPARAGLAAAFTGLLLTAAVTLVMVGYIRRRRQLEGLVAQRTRSLRESEKRYAQIVENANDTIFTTDENGRFSFVNPVAQKISGYDETELLGRHFTMLIPPEHHEAVARFYGIQFTEKTPNTYYEMPMLRKDGKRVWLGQNTGLILKNGRVAGFQVVARDITDRKQAEAALRAEVMRNRTITGTAQDAIVMIDPKGDISFWNPAAERMFGYTGQEALGQNLHRLLPPQRYHAAHLKAFLQFQQTGMGDATGKTLELAALDKDGREFPIELSLSALRLDDGWHAVGIMRDITDRKRAEDKLRSAHERIHALMESVQAGIILVRKSDRVIVEANPAAARIADVSVDALVGTPCQEHFCPAEIGRCPVFDLGQEVDNSERSVYRADGKHVPILKTVTSLSLDGEDYLLESFVDITDLKRAEEELRFQTRLQELLTEISTTYISLPLDRMDVAVENSLGEMGIFVGADRVYLFDYDFEKQVCNNTHEWCAAGIAPRIDTLQAIPFSAIPQWVNAHRQGKTLYIDDIKALTPEDGVRRLLEPQGVQSMIAVPLMDNERCLGFAGFDSISALRHYSDAEKKLLTVFAQMLVNIRKRHEIEQSLHQATQRARAATQAKSEFLANMSHEIRTPMNGILGMTSLLLETELTGEQRRFAEIVRNNGDALLEIINDILDFSKIEAGKLELEMVDFSLNKLLEGLAGALSVQAHKKGIELIYDIEPGTPSHVRGDPGRLRQILANLMGNAIKFTEKGEVFVQIKTGEAVAADTVAETEAGAPDVKSTEPEVAVSVSDNDAPAVTLLFSVKDTGIGISPEKIETIFESFTQADSSITRNFGGTGLGLTISRKLAGMLGGKLWVTSNPGAGSTFAFTARFEAPEEAVVALEEHPPLDLDRARILVVDDNATNRLILNRTLTGYGASVTEADSAIRGLFEFRRAADEGNPFRLALIDCRMPGMDGFGLAERMHKAPVRTGTTEIMMLTSDNRSGDLEKCRNLGISRYLIKPISRKDILDASPPSWAVKPWPQTTGSPSRPFRRRFPPHASCWWRIQRTTGFSCRHT</sequence>
<evidence type="ECO:0000256" key="7">
    <source>
        <dbReference type="ARBA" id="ARBA00022692"/>
    </source>
</evidence>
<evidence type="ECO:0000313" key="22">
    <source>
        <dbReference type="EMBL" id="ABW66900.1"/>
    </source>
</evidence>
<feature type="transmembrane region" description="Helical" evidence="16">
    <location>
        <begin position="26"/>
        <end position="46"/>
    </location>
</feature>
<dbReference type="InterPro" id="IPR035965">
    <property type="entry name" value="PAS-like_dom_sf"/>
</dbReference>
<dbReference type="HOGENOM" id="CLU_240252_0_0_7"/>
<keyword evidence="11 16" id="KW-1133">Transmembrane helix</keyword>
<keyword evidence="5 14" id="KW-0597">Phosphoprotein</keyword>
<dbReference type="eggNOG" id="COG2202">
    <property type="taxonomic scope" value="Bacteria"/>
</dbReference>
<keyword evidence="7 16" id="KW-0812">Transmembrane</keyword>
<keyword evidence="12" id="KW-0902">Two-component regulatory system</keyword>
<evidence type="ECO:0000256" key="14">
    <source>
        <dbReference type="PROSITE-ProRule" id="PRU00169"/>
    </source>
</evidence>
<dbReference type="Pfam" id="PF03924">
    <property type="entry name" value="CHASE"/>
    <property type="match status" value="1"/>
</dbReference>
<dbReference type="SMART" id="SM01079">
    <property type="entry name" value="CHASE"/>
    <property type="match status" value="1"/>
</dbReference>
<feature type="domain" description="PAC" evidence="20">
    <location>
        <begin position="922"/>
        <end position="972"/>
    </location>
</feature>
<evidence type="ECO:0000256" key="6">
    <source>
        <dbReference type="ARBA" id="ARBA00022679"/>
    </source>
</evidence>
<evidence type="ECO:0000256" key="10">
    <source>
        <dbReference type="ARBA" id="ARBA00022840"/>
    </source>
</evidence>
<dbReference type="PROSITE" id="PS50112">
    <property type="entry name" value="PAS"/>
    <property type="match status" value="2"/>
</dbReference>
<dbReference type="InterPro" id="IPR003594">
    <property type="entry name" value="HATPase_dom"/>
</dbReference>
<dbReference type="InterPro" id="IPR001610">
    <property type="entry name" value="PAC"/>
</dbReference>
<dbReference type="InterPro" id="IPR029016">
    <property type="entry name" value="GAF-like_dom_sf"/>
</dbReference>
<dbReference type="SMART" id="SM01049">
    <property type="entry name" value="Cache_2"/>
    <property type="match status" value="1"/>
</dbReference>
<dbReference type="InterPro" id="IPR004358">
    <property type="entry name" value="Sig_transdc_His_kin-like_C"/>
</dbReference>
<evidence type="ECO:0000256" key="16">
    <source>
        <dbReference type="SAM" id="Phobius"/>
    </source>
</evidence>
<dbReference type="SMART" id="SM00387">
    <property type="entry name" value="HATPase_c"/>
    <property type="match status" value="1"/>
</dbReference>
<dbReference type="PROSITE" id="PS50109">
    <property type="entry name" value="HIS_KIN"/>
    <property type="match status" value="1"/>
</dbReference>
<evidence type="ECO:0000259" key="21">
    <source>
        <dbReference type="PROSITE" id="PS50839"/>
    </source>
</evidence>
<dbReference type="GO" id="GO:0005886">
    <property type="term" value="C:plasma membrane"/>
    <property type="evidence" value="ECO:0007669"/>
    <property type="project" value="UniProtKB-SubCell"/>
</dbReference>
<dbReference type="eggNOG" id="COG4564">
    <property type="taxonomic scope" value="Bacteria"/>
</dbReference>
<dbReference type="eggNOG" id="COG2205">
    <property type="taxonomic scope" value="Bacteria"/>
</dbReference>
<feature type="domain" description="Histidine kinase" evidence="17">
    <location>
        <begin position="1287"/>
        <end position="1538"/>
    </location>
</feature>
<dbReference type="eggNOG" id="COG0784">
    <property type="taxonomic scope" value="Bacteria"/>
</dbReference>
<keyword evidence="8" id="KW-0547">Nucleotide-binding</keyword>
<dbReference type="InterPro" id="IPR033480">
    <property type="entry name" value="sCache_2"/>
</dbReference>
<dbReference type="SMART" id="SM00091">
    <property type="entry name" value="PAS"/>
    <property type="match status" value="3"/>
</dbReference>
<dbReference type="InterPro" id="IPR005467">
    <property type="entry name" value="His_kinase_dom"/>
</dbReference>
<dbReference type="PRINTS" id="PR00344">
    <property type="entry name" value="BCTRLSENSOR"/>
</dbReference>
<feature type="transmembrane region" description="Helical" evidence="16">
    <location>
        <begin position="312"/>
        <end position="330"/>
    </location>
</feature>
<dbReference type="STRING" id="96561.Dole_1093"/>
<dbReference type="Pfam" id="PF02518">
    <property type="entry name" value="HATPase_c"/>
    <property type="match status" value="1"/>
</dbReference>
<evidence type="ECO:0000259" key="20">
    <source>
        <dbReference type="PROSITE" id="PS50113"/>
    </source>
</evidence>
<dbReference type="InterPro" id="IPR003661">
    <property type="entry name" value="HisK_dim/P_dom"/>
</dbReference>
<dbReference type="InterPro" id="IPR011006">
    <property type="entry name" value="CheY-like_superfamily"/>
</dbReference>
<reference evidence="22 23" key="1">
    <citation type="submission" date="2007-10" db="EMBL/GenBank/DDBJ databases">
        <title>Complete sequence of Desulfococcus oleovorans Hxd3.</title>
        <authorList>
            <consortium name="US DOE Joint Genome Institute"/>
            <person name="Copeland A."/>
            <person name="Lucas S."/>
            <person name="Lapidus A."/>
            <person name="Barry K."/>
            <person name="Glavina del Rio T."/>
            <person name="Dalin E."/>
            <person name="Tice H."/>
            <person name="Pitluck S."/>
            <person name="Kiss H."/>
            <person name="Brettin T."/>
            <person name="Bruce D."/>
            <person name="Detter J.C."/>
            <person name="Han C."/>
            <person name="Schmutz J."/>
            <person name="Larimer F."/>
            <person name="Land M."/>
            <person name="Hauser L."/>
            <person name="Kyrpides N."/>
            <person name="Kim E."/>
            <person name="Wawrik B."/>
            <person name="Richardson P."/>
        </authorList>
    </citation>
    <scope>NUCLEOTIDE SEQUENCE [LARGE SCALE GENOMIC DNA]</scope>
    <source>
        <strain evidence="23">DSM 6200 / JCM 39069 / Hxd3</strain>
    </source>
</reference>
<dbReference type="SUPFAM" id="SSF55785">
    <property type="entry name" value="PYP-like sensor domain (PAS domain)"/>
    <property type="match status" value="3"/>
</dbReference>
<evidence type="ECO:0000259" key="19">
    <source>
        <dbReference type="PROSITE" id="PS50112"/>
    </source>
</evidence>
<feature type="transmembrane region" description="Helical" evidence="16">
    <location>
        <begin position="350"/>
        <end position="367"/>
    </location>
</feature>
<evidence type="ECO:0000256" key="1">
    <source>
        <dbReference type="ARBA" id="ARBA00000085"/>
    </source>
</evidence>
<evidence type="ECO:0000256" key="5">
    <source>
        <dbReference type="ARBA" id="ARBA00022553"/>
    </source>
</evidence>
<dbReference type="SUPFAM" id="SSF47384">
    <property type="entry name" value="Homodimeric domain of signal transducing histidine kinase"/>
    <property type="match status" value="1"/>
</dbReference>
<dbReference type="SUPFAM" id="SSF52172">
    <property type="entry name" value="CheY-like"/>
    <property type="match status" value="1"/>
</dbReference>
<dbReference type="InterPro" id="IPR004010">
    <property type="entry name" value="Double_Cache_2"/>
</dbReference>
<keyword evidence="23" id="KW-1185">Reference proteome</keyword>
<dbReference type="SUPFAM" id="SSF55874">
    <property type="entry name" value="ATPase domain of HSP90 chaperone/DNA topoisomerase II/histidine kinase"/>
    <property type="match status" value="1"/>
</dbReference>
<dbReference type="KEGG" id="dol:Dole_1093"/>
<dbReference type="Pfam" id="PF00072">
    <property type="entry name" value="Response_reg"/>
    <property type="match status" value="1"/>
</dbReference>
<evidence type="ECO:0000256" key="3">
    <source>
        <dbReference type="ARBA" id="ARBA00012438"/>
    </source>
</evidence>
<evidence type="ECO:0000256" key="9">
    <source>
        <dbReference type="ARBA" id="ARBA00022777"/>
    </source>
</evidence>
<evidence type="ECO:0000256" key="11">
    <source>
        <dbReference type="ARBA" id="ARBA00022989"/>
    </source>
</evidence>
<dbReference type="InterPro" id="IPR006189">
    <property type="entry name" value="CHASE_dom"/>
</dbReference>
<dbReference type="CDD" id="cd00082">
    <property type="entry name" value="HisKA"/>
    <property type="match status" value="1"/>
</dbReference>
<dbReference type="NCBIfam" id="TIGR00229">
    <property type="entry name" value="sensory_box"/>
    <property type="match status" value="3"/>
</dbReference>
<protein>
    <recommendedName>
        <fullName evidence="3">histidine kinase</fullName>
        <ecNumber evidence="3">2.7.13.3</ecNumber>
    </recommendedName>
</protein>
<dbReference type="Gene3D" id="3.30.565.10">
    <property type="entry name" value="Histidine kinase-like ATPase, C-terminal domain"/>
    <property type="match status" value="1"/>
</dbReference>
<dbReference type="eggNOG" id="COG5000">
    <property type="taxonomic scope" value="Bacteria"/>
</dbReference>
<organism evidence="22 23">
    <name type="scientific">Desulfosudis oleivorans (strain DSM 6200 / JCM 39069 / Hxd3)</name>
    <name type="common">Desulfococcus oleovorans</name>
    <dbReference type="NCBI Taxonomy" id="96561"/>
    <lineage>
        <taxon>Bacteria</taxon>
        <taxon>Pseudomonadati</taxon>
        <taxon>Thermodesulfobacteriota</taxon>
        <taxon>Desulfobacteria</taxon>
        <taxon>Desulfobacterales</taxon>
        <taxon>Desulfosudaceae</taxon>
        <taxon>Desulfosudis</taxon>
    </lineage>
</organism>
<evidence type="ECO:0000256" key="12">
    <source>
        <dbReference type="ARBA" id="ARBA00023012"/>
    </source>
</evidence>
<dbReference type="Pfam" id="PF00512">
    <property type="entry name" value="HisKA"/>
    <property type="match status" value="1"/>
</dbReference>
<keyword evidence="10" id="KW-0067">ATP-binding</keyword>
<evidence type="ECO:0000256" key="4">
    <source>
        <dbReference type="ARBA" id="ARBA00022475"/>
    </source>
</evidence>
<evidence type="ECO:0000256" key="13">
    <source>
        <dbReference type="ARBA" id="ARBA00023136"/>
    </source>
</evidence>
<evidence type="ECO:0000259" key="17">
    <source>
        <dbReference type="PROSITE" id="PS50109"/>
    </source>
</evidence>
<dbReference type="InterPro" id="IPR000014">
    <property type="entry name" value="PAS"/>
</dbReference>
<comment type="subcellular location">
    <subcellularLocation>
        <location evidence="2">Cell membrane</location>
        <topology evidence="2">Multi-pass membrane protein</topology>
    </subcellularLocation>
</comment>
<dbReference type="Gene3D" id="3.30.450.350">
    <property type="entry name" value="CHASE domain"/>
    <property type="match status" value="1"/>
</dbReference>
<keyword evidence="13 16" id="KW-0472">Membrane</keyword>
<dbReference type="GO" id="GO:0000155">
    <property type="term" value="F:phosphorelay sensor kinase activity"/>
    <property type="evidence" value="ECO:0007669"/>
    <property type="project" value="InterPro"/>
</dbReference>
<proteinExistence type="predicted"/>
<evidence type="ECO:0000259" key="18">
    <source>
        <dbReference type="PROSITE" id="PS50110"/>
    </source>
</evidence>
<dbReference type="eggNOG" id="COG2203">
    <property type="taxonomic scope" value="Bacteria"/>
</dbReference>
<dbReference type="InterPro" id="IPR013767">
    <property type="entry name" value="PAS_fold"/>
</dbReference>
<feature type="transmembrane region" description="Helical" evidence="16">
    <location>
        <begin position="677"/>
        <end position="698"/>
    </location>
</feature>
<dbReference type="OrthoDB" id="9758705at2"/>
<dbReference type="PROSITE" id="PS50839">
    <property type="entry name" value="CHASE"/>
    <property type="match status" value="1"/>
</dbReference>
<dbReference type="PROSITE" id="PS50110">
    <property type="entry name" value="RESPONSE_REGULATORY"/>
    <property type="match status" value="1"/>
</dbReference>
<feature type="domain" description="CHASE" evidence="21">
    <location>
        <begin position="448"/>
        <end position="611"/>
    </location>
</feature>